<dbReference type="SUPFAM" id="SSF161098">
    <property type="entry name" value="MetI-like"/>
    <property type="match status" value="1"/>
</dbReference>
<dbReference type="Gene3D" id="1.10.3720.10">
    <property type="entry name" value="MetI-like"/>
    <property type="match status" value="1"/>
</dbReference>
<dbReference type="PANTHER" id="PTHR43005">
    <property type="entry name" value="BLR7065 PROTEIN"/>
    <property type="match status" value="1"/>
</dbReference>
<dbReference type="CDD" id="cd06261">
    <property type="entry name" value="TM_PBP2"/>
    <property type="match status" value="1"/>
</dbReference>
<evidence type="ECO:0000256" key="6">
    <source>
        <dbReference type="ARBA" id="ARBA00023136"/>
    </source>
</evidence>
<gene>
    <name evidence="9" type="ORF">GCM10008938_45650</name>
</gene>
<dbReference type="PROSITE" id="PS50928">
    <property type="entry name" value="ABC_TM1"/>
    <property type="match status" value="1"/>
</dbReference>
<keyword evidence="3" id="KW-1003">Cell membrane</keyword>
<evidence type="ECO:0000256" key="1">
    <source>
        <dbReference type="ARBA" id="ARBA00004651"/>
    </source>
</evidence>
<dbReference type="Pfam" id="PF00528">
    <property type="entry name" value="BPD_transp_1"/>
    <property type="match status" value="1"/>
</dbReference>
<evidence type="ECO:0000313" key="10">
    <source>
        <dbReference type="Proteomes" id="UP000632222"/>
    </source>
</evidence>
<sequence>MKTQTVSTPPKTRSRGVHAARARVAFFFLLPALLAIALTAGYPLFKTFQYSFTDALITDPSSAKPIGLGNFWYTNEKGVELGLLQDPKWWGAVRSTFTFTFLSVGLEFVLGMVIALVLNSEFKGRSFLRTALLVPWAIPTVVSAQMWSFMYNDSFGLLGTHLGAVLADADKTLWAIIAVDVWKTTPFMALMLIAGLSIIPADLYEAADVDGASKWTQFWRITLPLLRPAILVAVVFRALDALRVFDVMNVMLGPNRASELSMTAYARLHMIDNQLLGYGSAVAVMIFLIILAFTVLYVASLRVRFD</sequence>
<evidence type="ECO:0000259" key="8">
    <source>
        <dbReference type="PROSITE" id="PS50928"/>
    </source>
</evidence>
<accession>A0ABQ2DDZ2</accession>
<evidence type="ECO:0000256" key="4">
    <source>
        <dbReference type="ARBA" id="ARBA00022692"/>
    </source>
</evidence>
<keyword evidence="4 7" id="KW-0812">Transmembrane</keyword>
<comment type="similarity">
    <text evidence="7">Belongs to the binding-protein-dependent transport system permease family.</text>
</comment>
<protein>
    <submittedName>
        <fullName evidence="9">ABC transporter permease</fullName>
    </submittedName>
</protein>
<reference evidence="10" key="1">
    <citation type="journal article" date="2019" name="Int. J. Syst. Evol. Microbiol.">
        <title>The Global Catalogue of Microorganisms (GCM) 10K type strain sequencing project: providing services to taxonomists for standard genome sequencing and annotation.</title>
        <authorList>
            <consortium name="The Broad Institute Genomics Platform"/>
            <consortium name="The Broad Institute Genome Sequencing Center for Infectious Disease"/>
            <person name="Wu L."/>
            <person name="Ma J."/>
        </authorList>
    </citation>
    <scope>NUCLEOTIDE SEQUENCE [LARGE SCALE GENOMIC DNA]</scope>
    <source>
        <strain evidence="10">JCM 14370</strain>
    </source>
</reference>
<dbReference type="RefSeq" id="WP_189007562.1">
    <property type="nucleotide sequence ID" value="NZ_BMOD01000030.1"/>
</dbReference>
<keyword evidence="2 7" id="KW-0813">Transport</keyword>
<evidence type="ECO:0000313" key="9">
    <source>
        <dbReference type="EMBL" id="GGJ54411.1"/>
    </source>
</evidence>
<feature type="transmembrane region" description="Helical" evidence="7">
    <location>
        <begin position="275"/>
        <end position="299"/>
    </location>
</feature>
<comment type="subcellular location">
    <subcellularLocation>
        <location evidence="1 7">Cell membrane</location>
        <topology evidence="1 7">Multi-pass membrane protein</topology>
    </subcellularLocation>
</comment>
<keyword evidence="5 7" id="KW-1133">Transmembrane helix</keyword>
<evidence type="ECO:0000256" key="7">
    <source>
        <dbReference type="RuleBase" id="RU363032"/>
    </source>
</evidence>
<proteinExistence type="inferred from homology"/>
<feature type="transmembrane region" description="Helical" evidence="7">
    <location>
        <begin position="24"/>
        <end position="45"/>
    </location>
</feature>
<feature type="transmembrane region" description="Helical" evidence="7">
    <location>
        <begin position="130"/>
        <end position="150"/>
    </location>
</feature>
<dbReference type="InterPro" id="IPR035906">
    <property type="entry name" value="MetI-like_sf"/>
</dbReference>
<feature type="transmembrane region" description="Helical" evidence="7">
    <location>
        <begin position="97"/>
        <end position="118"/>
    </location>
</feature>
<evidence type="ECO:0000256" key="3">
    <source>
        <dbReference type="ARBA" id="ARBA00022475"/>
    </source>
</evidence>
<evidence type="ECO:0000256" key="2">
    <source>
        <dbReference type="ARBA" id="ARBA00022448"/>
    </source>
</evidence>
<dbReference type="InterPro" id="IPR000515">
    <property type="entry name" value="MetI-like"/>
</dbReference>
<dbReference type="Proteomes" id="UP000632222">
    <property type="component" value="Unassembled WGS sequence"/>
</dbReference>
<dbReference type="EMBL" id="BMOD01000030">
    <property type="protein sequence ID" value="GGJ54411.1"/>
    <property type="molecule type" value="Genomic_DNA"/>
</dbReference>
<comment type="caution">
    <text evidence="9">The sequence shown here is derived from an EMBL/GenBank/DDBJ whole genome shotgun (WGS) entry which is preliminary data.</text>
</comment>
<feature type="domain" description="ABC transmembrane type-1" evidence="8">
    <location>
        <begin position="93"/>
        <end position="297"/>
    </location>
</feature>
<evidence type="ECO:0000256" key="5">
    <source>
        <dbReference type="ARBA" id="ARBA00022989"/>
    </source>
</evidence>
<keyword evidence="10" id="KW-1185">Reference proteome</keyword>
<keyword evidence="6 7" id="KW-0472">Membrane</keyword>
<organism evidence="9 10">
    <name type="scientific">Deinococcus roseus</name>
    <dbReference type="NCBI Taxonomy" id="392414"/>
    <lineage>
        <taxon>Bacteria</taxon>
        <taxon>Thermotogati</taxon>
        <taxon>Deinococcota</taxon>
        <taxon>Deinococci</taxon>
        <taxon>Deinococcales</taxon>
        <taxon>Deinococcaceae</taxon>
        <taxon>Deinococcus</taxon>
    </lineage>
</organism>
<name>A0ABQ2DDZ2_9DEIO</name>
<dbReference type="PANTHER" id="PTHR43005:SF2">
    <property type="entry name" value="INTEGRAL MEMBRANE SUGAR TRANSPORT PROTEIN"/>
    <property type="match status" value="1"/>
</dbReference>